<feature type="region of interest" description="Disordered" evidence="5">
    <location>
        <begin position="1"/>
        <end position="39"/>
    </location>
</feature>
<comment type="subcellular location">
    <subcellularLocation>
        <location evidence="1">Nucleus</location>
    </subcellularLocation>
</comment>
<dbReference type="EMBL" id="LT598467">
    <property type="protein sequence ID" value="SCU95254.1"/>
    <property type="molecule type" value="Genomic_DNA"/>
</dbReference>
<gene>
    <name evidence="6" type="ORF">LAMI_0F01706G</name>
</gene>
<dbReference type="Pfam" id="PF09798">
    <property type="entry name" value="LCD1"/>
    <property type="match status" value="1"/>
</dbReference>
<evidence type="ECO:0000256" key="3">
    <source>
        <dbReference type="ARBA" id="ARBA00023242"/>
    </source>
</evidence>
<dbReference type="GO" id="GO:0005634">
    <property type="term" value="C:nucleus"/>
    <property type="evidence" value="ECO:0007669"/>
    <property type="project" value="UniProtKB-SubCell"/>
</dbReference>
<name>A0A1G4JW82_9SACH</name>
<keyword evidence="4" id="KW-0175">Coiled coil</keyword>
<evidence type="ECO:0000256" key="5">
    <source>
        <dbReference type="SAM" id="MobiDB-lite"/>
    </source>
</evidence>
<evidence type="ECO:0000256" key="4">
    <source>
        <dbReference type="SAM" id="Coils"/>
    </source>
</evidence>
<evidence type="ECO:0000313" key="6">
    <source>
        <dbReference type="EMBL" id="SCU95254.1"/>
    </source>
</evidence>
<dbReference type="Proteomes" id="UP000191024">
    <property type="component" value="Chromosome F"/>
</dbReference>
<feature type="compositionally biased region" description="Polar residues" evidence="5">
    <location>
        <begin position="128"/>
        <end position="145"/>
    </location>
</feature>
<evidence type="ECO:0000313" key="7">
    <source>
        <dbReference type="Proteomes" id="UP000191024"/>
    </source>
</evidence>
<organism evidence="6 7">
    <name type="scientific">Lachancea mirantina</name>
    <dbReference type="NCBI Taxonomy" id="1230905"/>
    <lineage>
        <taxon>Eukaryota</taxon>
        <taxon>Fungi</taxon>
        <taxon>Dikarya</taxon>
        <taxon>Ascomycota</taxon>
        <taxon>Saccharomycotina</taxon>
        <taxon>Saccharomycetes</taxon>
        <taxon>Saccharomycetales</taxon>
        <taxon>Saccharomycetaceae</taxon>
        <taxon>Lachancea</taxon>
    </lineage>
</organism>
<protein>
    <submittedName>
        <fullName evidence="6">LAMI_0F01706g1_1</fullName>
    </submittedName>
</protein>
<dbReference type="InterPro" id="IPR018622">
    <property type="entry name" value="DNA_damage_chkpnt_Lcd1"/>
</dbReference>
<dbReference type="OrthoDB" id="4078000at2759"/>
<reference evidence="7" key="1">
    <citation type="submission" date="2016-03" db="EMBL/GenBank/DDBJ databases">
        <authorList>
            <person name="Devillers H."/>
        </authorList>
    </citation>
    <scope>NUCLEOTIDE SEQUENCE [LARGE SCALE GENOMIC DNA]</scope>
</reference>
<dbReference type="GO" id="GO:0000077">
    <property type="term" value="P:DNA damage checkpoint signaling"/>
    <property type="evidence" value="ECO:0007669"/>
    <property type="project" value="InterPro"/>
</dbReference>
<feature type="region of interest" description="Disordered" evidence="5">
    <location>
        <begin position="122"/>
        <end position="148"/>
    </location>
</feature>
<proteinExistence type="predicted"/>
<evidence type="ECO:0000256" key="1">
    <source>
        <dbReference type="ARBA" id="ARBA00004123"/>
    </source>
</evidence>
<keyword evidence="7" id="KW-1185">Reference proteome</keyword>
<dbReference type="STRING" id="1230905.A0A1G4JW82"/>
<sequence>MDKWAGDSSSEDDDLLEQLSCRPPKESSACLPQSRPETNNTDVLKKLALLEEKLLTAQGEASILRGRLEITRLENETEHKKQTEKAREQSNLHQQEIEKLKIELQRAEDEKKFSAMTEKLKPRHMGGATNSSNITPDSSVNSTKVSVKRRKVEDSPKVELASLKQHHVVTDEVSDFYDVLITHRLPGSDLTTMEILNQIRLEFVGPLKFKSLSISSEISIGRSIFGMLAELKKRSIKLDGMIDVVLESLAVLIKEISHNEKECRTAVPFLVALMFQTITFRPSAVRETALKDIFMFGSDLIRVNRHVLKKPLHRTVHDLGVGPPTFQYEFIDILVVLYSFDILERTLKILQTQSAQASAAFVDESFLKALDDLMRYSLSISHQPVFNVIYNSVEMLNCITSIVLENLQIRDKIKLEWWINASRRTINIFERKAVNVYSTDSKNSCLYLSKDTNIYGLIRHMGDNHNGAYLSKLVSKDTVQSIPEVIMKDFEDDDDLCEFTVDVEWWSIRLKKSILKCFEKLLLIYDRLGNEQELFISCARQLAIQQETLLTVLAGRDSENIVTHCEFISQCVEFIYSIWKRGQCEPLQVKEVESELTVALWRIVFGTSSRENLLEVEGDGYKDLVDRIHQFEISDDQDFFVDAFDGHLPDFITRELEQGSNVRSYEITTLGIEEHVKGMAKAMLEEMTSMEDADDLYMAMVQEPEALIPQNA</sequence>
<accession>A0A1G4JW82</accession>
<keyword evidence="2" id="KW-0227">DNA damage</keyword>
<feature type="coiled-coil region" evidence="4">
    <location>
        <begin position="83"/>
        <end position="117"/>
    </location>
</feature>
<evidence type="ECO:0000256" key="2">
    <source>
        <dbReference type="ARBA" id="ARBA00022763"/>
    </source>
</evidence>
<keyword evidence="3" id="KW-0539">Nucleus</keyword>
<dbReference type="AlphaFoldDB" id="A0A1G4JW82"/>